<evidence type="ECO:0000256" key="4">
    <source>
        <dbReference type="ARBA" id="ARBA00023157"/>
    </source>
</evidence>
<keyword evidence="7" id="KW-1185">Reference proteome</keyword>
<accession>A0A151ZIX3</accession>
<dbReference type="SUPFAM" id="SSF51126">
    <property type="entry name" value="Pectin lyase-like"/>
    <property type="match status" value="1"/>
</dbReference>
<dbReference type="GO" id="GO:0031640">
    <property type="term" value="P:killing of cells of another organism"/>
    <property type="evidence" value="ECO:0007669"/>
    <property type="project" value="UniProtKB-KW"/>
</dbReference>
<dbReference type="OMA" id="TIINCEV"/>
<dbReference type="PANTHER" id="PTHR45742">
    <property type="entry name" value="COMPLEMENT COMPONENT C6"/>
    <property type="match status" value="1"/>
</dbReference>
<dbReference type="Proteomes" id="UP000076078">
    <property type="component" value="Unassembled WGS sequence"/>
</dbReference>
<evidence type="ECO:0000256" key="2">
    <source>
        <dbReference type="ARBA" id="ARBA00022525"/>
    </source>
</evidence>
<organism evidence="6 7">
    <name type="scientific">Tieghemostelium lacteum</name>
    <name type="common">Slime mold</name>
    <name type="synonym">Dictyostelium lacteum</name>
    <dbReference type="NCBI Taxonomy" id="361077"/>
    <lineage>
        <taxon>Eukaryota</taxon>
        <taxon>Amoebozoa</taxon>
        <taxon>Evosea</taxon>
        <taxon>Eumycetozoa</taxon>
        <taxon>Dictyostelia</taxon>
        <taxon>Dictyosteliales</taxon>
        <taxon>Raperosteliaceae</taxon>
        <taxon>Tieghemostelium</taxon>
    </lineage>
</organism>
<evidence type="ECO:0000256" key="1">
    <source>
        <dbReference type="ARBA" id="ARBA00004613"/>
    </source>
</evidence>
<dbReference type="SMART" id="SM00457">
    <property type="entry name" value="MACPF"/>
    <property type="match status" value="1"/>
</dbReference>
<dbReference type="InterPro" id="IPR011050">
    <property type="entry name" value="Pectin_lyase_fold/virulence"/>
</dbReference>
<dbReference type="GO" id="GO:0005576">
    <property type="term" value="C:extracellular region"/>
    <property type="evidence" value="ECO:0007669"/>
    <property type="project" value="UniProtKB-SubCell"/>
</dbReference>
<reference evidence="6 7" key="1">
    <citation type="submission" date="2015-12" db="EMBL/GenBank/DDBJ databases">
        <title>Dictyostelia acquired genes for synthesis and detection of signals that induce cell-type specialization by lateral gene transfer from prokaryotes.</title>
        <authorList>
            <person name="Gloeckner G."/>
            <person name="Schaap P."/>
        </authorList>
    </citation>
    <scope>NUCLEOTIDE SEQUENCE [LARGE SCALE GENOMIC DNA]</scope>
    <source>
        <strain evidence="6 7">TK</strain>
    </source>
</reference>
<dbReference type="Pfam" id="PF01823">
    <property type="entry name" value="MACPF"/>
    <property type="match status" value="1"/>
</dbReference>
<dbReference type="AlphaFoldDB" id="A0A151ZIX3"/>
<dbReference type="Pfam" id="PF07691">
    <property type="entry name" value="PA14"/>
    <property type="match status" value="1"/>
</dbReference>
<dbReference type="InterPro" id="IPR020864">
    <property type="entry name" value="MACPF"/>
</dbReference>
<dbReference type="PROSITE" id="PS51412">
    <property type="entry name" value="MACPF_2"/>
    <property type="match status" value="1"/>
</dbReference>
<protein>
    <recommendedName>
        <fullName evidence="5">MACPF domain-containing protein</fullName>
    </recommendedName>
</protein>
<evidence type="ECO:0000313" key="6">
    <source>
        <dbReference type="EMBL" id="KYQ93942.1"/>
    </source>
</evidence>
<sequence length="1134" mass="125498">MLKLLPGTYRGPNNKGIIIDFPIYITSTSGNRNDTIINCEVIGKAFKIKDTTQVTLSGVTIEQCFGKKGAAMEIENSDVSINNVQFYRNHASAGGAIAVKKSVVQLVECSFIENMADEMAGAVFAYKDSLVTFHGTTVFGTVNTTCNLSFNLYTHKGITRSEIVVEDQSIVQLDDSFNPDVMGLVCDSSSEITHQKENVCERGTSKCSLLPSSTNEDILASSSSSSEMDCDSETNNCLTNSNCTCFFSGLSYLIGFAQTQTSNFTMDPIKIIINLSDHDFYKSRKSNDVMARIDGYFTVPVTGTYQFSTQVDNLILIFKIDNIIMYTSSFTTGNTDVSASRILEAGQVHNVSVFIKGFPVSTTEQRSWVIKWMKPGDTEYKYMDTLFYSNMYCGDGILQPGEECAIDINGAPFGTSCGDGICNEADPNTCFVDCWQQFTPTCPVRTVPNGHIAPGFFYESDTLGDLISNQFMWHLPGSEHMTFGIDIVSGEPADQPLFYFGYCDQVATNIIEDPYRGIVYQLPKELAGKALPQCTFETNSTNYASTSDISNEMFQQSTQSVSGSISGGYGGVTGEASAAFSKEKSVENAQTLSSSTSATYIITELKCTVSSLEMIKTTLHPLFLEDLANSQSADDIYKMILKYGTHYLQQANMGGILRQITTTNEISNSDQSSSEWQESAQRSFAGSLNSSPFTASASYGDTIDSTVSGEKQMDMESKSQRSSIITYGGQLGCYGPTNIFEQQPDYSAWASSLDVLSIPIDQQLSPIRSLIDPSWTFQDGSNIQQAWIDAEVNYYSRVNSPPGKNAPNDFAFIFNFFKEDTIETSTVVLPTIQIDWQISRYDTAGVQTLVNKTTSIPILFNKTALIDFIDLPPVVYCIPANGSNLVYETAQKTTIAQENPFVFHFSSTEDFMNSATAPVFTFTNFNVPQEVIVTNTLLISWYTGKGMVISGDQVDTTQSLVQIMYYNNLFEFSGDETSLNVYMVPNQSGIYPGNSATPLFTSEIDSTVSYYNWALFDNNIPSNVTLSSYIYVNVTPPCEICPPSNLYFIDYIISANPPKDSTKPWMRDFTTFLNKDTTNISSWVGFCPDFPLLPGFECTTTVELQFQLIPISQFDHRDFLFNNWNNFDYSQYPC</sequence>
<dbReference type="InterPro" id="IPR011658">
    <property type="entry name" value="PA14_dom"/>
</dbReference>
<keyword evidence="2" id="KW-0964">Secreted</keyword>
<comment type="caution">
    <text evidence="6">The sequence shown here is derived from an EMBL/GenBank/DDBJ whole genome shotgun (WGS) entry which is preliminary data.</text>
</comment>
<comment type="subcellular location">
    <subcellularLocation>
        <location evidence="1">Secreted</location>
    </subcellularLocation>
</comment>
<gene>
    <name evidence="6" type="ORF">DLAC_04830</name>
</gene>
<name>A0A151ZIX3_TIELA</name>
<evidence type="ECO:0000313" key="7">
    <source>
        <dbReference type="Proteomes" id="UP000076078"/>
    </source>
</evidence>
<feature type="domain" description="MACPF" evidence="5">
    <location>
        <begin position="464"/>
        <end position="798"/>
    </location>
</feature>
<dbReference type="EMBL" id="LODT01000023">
    <property type="protein sequence ID" value="KYQ93942.1"/>
    <property type="molecule type" value="Genomic_DNA"/>
</dbReference>
<dbReference type="SUPFAM" id="SSF56988">
    <property type="entry name" value="Anthrax protective antigen"/>
    <property type="match status" value="1"/>
</dbReference>
<evidence type="ECO:0000259" key="5">
    <source>
        <dbReference type="PROSITE" id="PS51412"/>
    </source>
</evidence>
<proteinExistence type="predicted"/>
<dbReference type="OrthoDB" id="21110at2759"/>
<dbReference type="PANTHER" id="PTHR45742:SF8">
    <property type="entry name" value="FLOCCULATION PROTEIN FLO11"/>
    <property type="match status" value="1"/>
</dbReference>
<evidence type="ECO:0000256" key="3">
    <source>
        <dbReference type="ARBA" id="ARBA00022852"/>
    </source>
</evidence>
<keyword evidence="3" id="KW-0204">Cytolysis</keyword>
<dbReference type="InParanoid" id="A0A151ZIX3"/>
<keyword evidence="4" id="KW-1015">Disulfide bond</keyword>